<feature type="non-terminal residue" evidence="2">
    <location>
        <position position="152"/>
    </location>
</feature>
<evidence type="ECO:0000313" key="3">
    <source>
        <dbReference type="Proteomes" id="UP000479000"/>
    </source>
</evidence>
<keyword evidence="3" id="KW-1185">Reference proteome</keyword>
<sequence>MNALVAYDDSDAGSDSEEESPSLKEAVVSTQKPKGITHQEANTLPDAENASSDDKASDSSNSHKNTSAEAEADTSSIKKPEERKTIPLPSRQITNVNFDLNVLDKKRSQPIRITIPSLKDITNEVPVPDHGYDGGNQSTSLYIGPSPIGNEL</sequence>
<dbReference type="OrthoDB" id="206969at2759"/>
<feature type="compositionally biased region" description="Acidic residues" evidence="1">
    <location>
        <begin position="8"/>
        <end position="20"/>
    </location>
</feature>
<evidence type="ECO:0000313" key="2">
    <source>
        <dbReference type="EMBL" id="CAB0007841.1"/>
    </source>
</evidence>
<accession>A0A6H5GTU4</accession>
<feature type="region of interest" description="Disordered" evidence="1">
    <location>
        <begin position="132"/>
        <end position="152"/>
    </location>
</feature>
<organism evidence="2 3">
    <name type="scientific">Nesidiocoris tenuis</name>
    <dbReference type="NCBI Taxonomy" id="355587"/>
    <lineage>
        <taxon>Eukaryota</taxon>
        <taxon>Metazoa</taxon>
        <taxon>Ecdysozoa</taxon>
        <taxon>Arthropoda</taxon>
        <taxon>Hexapoda</taxon>
        <taxon>Insecta</taxon>
        <taxon>Pterygota</taxon>
        <taxon>Neoptera</taxon>
        <taxon>Paraneoptera</taxon>
        <taxon>Hemiptera</taxon>
        <taxon>Heteroptera</taxon>
        <taxon>Panheteroptera</taxon>
        <taxon>Cimicomorpha</taxon>
        <taxon>Miridae</taxon>
        <taxon>Dicyphina</taxon>
        <taxon>Nesidiocoris</taxon>
    </lineage>
</organism>
<dbReference type="EMBL" id="CADCXU010019632">
    <property type="protein sequence ID" value="CAB0007841.1"/>
    <property type="molecule type" value="Genomic_DNA"/>
</dbReference>
<evidence type="ECO:0000256" key="1">
    <source>
        <dbReference type="SAM" id="MobiDB-lite"/>
    </source>
</evidence>
<protein>
    <submittedName>
        <fullName evidence="2">Uncharacterized protein</fullName>
    </submittedName>
</protein>
<dbReference type="AlphaFoldDB" id="A0A6H5GTU4"/>
<reference evidence="2 3" key="1">
    <citation type="submission" date="2020-02" db="EMBL/GenBank/DDBJ databases">
        <authorList>
            <person name="Ferguson B K."/>
        </authorList>
    </citation>
    <scope>NUCLEOTIDE SEQUENCE [LARGE SCALE GENOMIC DNA]</scope>
</reference>
<feature type="region of interest" description="Disordered" evidence="1">
    <location>
        <begin position="1"/>
        <end position="91"/>
    </location>
</feature>
<feature type="compositionally biased region" description="Basic and acidic residues" evidence="1">
    <location>
        <begin position="76"/>
        <end position="85"/>
    </location>
</feature>
<dbReference type="Proteomes" id="UP000479000">
    <property type="component" value="Unassembled WGS sequence"/>
</dbReference>
<gene>
    <name evidence="2" type="ORF">NTEN_LOCUS13091</name>
</gene>
<proteinExistence type="predicted"/>
<name>A0A6H5GTU4_9HEMI</name>